<dbReference type="RefSeq" id="XP_011402335.1">
    <property type="nucleotide sequence ID" value="XM_011404033.1"/>
</dbReference>
<organism evidence="1 2">
    <name type="scientific">Auxenochlorella protothecoides</name>
    <name type="common">Green microalga</name>
    <name type="synonym">Chlorella protothecoides</name>
    <dbReference type="NCBI Taxonomy" id="3075"/>
    <lineage>
        <taxon>Eukaryota</taxon>
        <taxon>Viridiplantae</taxon>
        <taxon>Chlorophyta</taxon>
        <taxon>core chlorophytes</taxon>
        <taxon>Trebouxiophyceae</taxon>
        <taxon>Chlorellales</taxon>
        <taxon>Chlorellaceae</taxon>
        <taxon>Auxenochlorella</taxon>
    </lineage>
</organism>
<dbReference type="GeneID" id="23613049"/>
<name>A0A087SU78_AUXPR</name>
<dbReference type="KEGG" id="apro:F751_1658"/>
<proteinExistence type="predicted"/>
<dbReference type="AlphaFoldDB" id="A0A087SU78"/>
<evidence type="ECO:0000313" key="2">
    <source>
        <dbReference type="Proteomes" id="UP000028924"/>
    </source>
</evidence>
<dbReference type="Proteomes" id="UP000028924">
    <property type="component" value="Unassembled WGS sequence"/>
</dbReference>
<keyword evidence="2" id="KW-1185">Reference proteome</keyword>
<evidence type="ECO:0000313" key="1">
    <source>
        <dbReference type="EMBL" id="KFM29282.1"/>
    </source>
</evidence>
<sequence>MRLHVWQRHRNLLGSHTCLHHGVYGVILQPPDAPSGSVSCRGEVGSLNRSPAAMSLSQPSRANVRYLNSTDI</sequence>
<reference evidence="1 2" key="1">
    <citation type="journal article" date="2014" name="BMC Genomics">
        <title>Oil accumulation mechanisms of the oleaginous microalga Chlorella protothecoides revealed through its genome, transcriptomes, and proteomes.</title>
        <authorList>
            <person name="Gao C."/>
            <person name="Wang Y."/>
            <person name="Shen Y."/>
            <person name="Yan D."/>
            <person name="He X."/>
            <person name="Dai J."/>
            <person name="Wu Q."/>
        </authorList>
    </citation>
    <scope>NUCLEOTIDE SEQUENCE [LARGE SCALE GENOMIC DNA]</scope>
    <source>
        <strain evidence="1 2">0710</strain>
    </source>
</reference>
<protein>
    <submittedName>
        <fullName evidence="1">Uncharacterized protein</fullName>
    </submittedName>
</protein>
<gene>
    <name evidence="1" type="ORF">F751_1658</name>
</gene>
<dbReference type="EMBL" id="KL662189">
    <property type="protein sequence ID" value="KFM29282.1"/>
    <property type="molecule type" value="Genomic_DNA"/>
</dbReference>
<accession>A0A087SU78</accession>